<feature type="compositionally biased region" description="Pro residues" evidence="1">
    <location>
        <begin position="204"/>
        <end position="215"/>
    </location>
</feature>
<dbReference type="HOGENOM" id="CLU_033849_0_0_1"/>
<reference evidence="3 4" key="1">
    <citation type="journal article" date="2007" name="Nature">
        <title>Evolution of genes and genomes on the Drosophila phylogeny.</title>
        <authorList>
            <consortium name="Drosophila 12 Genomes Consortium"/>
            <person name="Clark A.G."/>
            <person name="Eisen M.B."/>
            <person name="Smith D.R."/>
            <person name="Bergman C.M."/>
            <person name="Oliver B."/>
            <person name="Markow T.A."/>
            <person name="Kaufman T.C."/>
            <person name="Kellis M."/>
            <person name="Gelbart W."/>
            <person name="Iyer V.N."/>
            <person name="Pollard D.A."/>
            <person name="Sackton T.B."/>
            <person name="Larracuente A.M."/>
            <person name="Singh N.D."/>
            <person name="Abad J.P."/>
            <person name="Abt D.N."/>
            <person name="Adryan B."/>
            <person name="Aguade M."/>
            <person name="Akashi H."/>
            <person name="Anderson W.W."/>
            <person name="Aquadro C.F."/>
            <person name="Ardell D.H."/>
            <person name="Arguello R."/>
            <person name="Artieri C.G."/>
            <person name="Barbash D.A."/>
            <person name="Barker D."/>
            <person name="Barsanti P."/>
            <person name="Batterham P."/>
            <person name="Batzoglou S."/>
            <person name="Begun D."/>
            <person name="Bhutkar A."/>
            <person name="Blanco E."/>
            <person name="Bosak S.A."/>
            <person name="Bradley R.K."/>
            <person name="Brand A.D."/>
            <person name="Brent M.R."/>
            <person name="Brooks A.N."/>
            <person name="Brown R.H."/>
            <person name="Butlin R.K."/>
            <person name="Caggese C."/>
            <person name="Calvi B.R."/>
            <person name="Bernardo de Carvalho A."/>
            <person name="Caspi A."/>
            <person name="Castrezana S."/>
            <person name="Celniker S.E."/>
            <person name="Chang J.L."/>
            <person name="Chapple C."/>
            <person name="Chatterji S."/>
            <person name="Chinwalla A."/>
            <person name="Civetta A."/>
            <person name="Clifton S.W."/>
            <person name="Comeron J.M."/>
            <person name="Costello J.C."/>
            <person name="Coyne J.A."/>
            <person name="Daub J."/>
            <person name="David R.G."/>
            <person name="Delcher A.L."/>
            <person name="Delehaunty K."/>
            <person name="Do C.B."/>
            <person name="Ebling H."/>
            <person name="Edwards K."/>
            <person name="Eickbush T."/>
            <person name="Evans J.D."/>
            <person name="Filipski A."/>
            <person name="Findeiss S."/>
            <person name="Freyhult E."/>
            <person name="Fulton L."/>
            <person name="Fulton R."/>
            <person name="Garcia A.C."/>
            <person name="Gardiner A."/>
            <person name="Garfield D.A."/>
            <person name="Garvin B.E."/>
            <person name="Gibson G."/>
            <person name="Gilbert D."/>
            <person name="Gnerre S."/>
            <person name="Godfrey J."/>
            <person name="Good R."/>
            <person name="Gotea V."/>
            <person name="Gravely B."/>
            <person name="Greenberg A.J."/>
            <person name="Griffiths-Jones S."/>
            <person name="Gross S."/>
            <person name="Guigo R."/>
            <person name="Gustafson E.A."/>
            <person name="Haerty W."/>
            <person name="Hahn M.W."/>
            <person name="Halligan D.L."/>
            <person name="Halpern A.L."/>
            <person name="Halter G.M."/>
            <person name="Han M.V."/>
            <person name="Heger A."/>
            <person name="Hillier L."/>
            <person name="Hinrichs A.S."/>
            <person name="Holmes I."/>
            <person name="Hoskins R.A."/>
            <person name="Hubisz M.J."/>
            <person name="Hultmark D."/>
            <person name="Huntley M.A."/>
            <person name="Jaffe D.B."/>
            <person name="Jagadeeshan S."/>
            <person name="Jeck W.R."/>
            <person name="Johnson J."/>
            <person name="Jones C.D."/>
            <person name="Jordan W.C."/>
            <person name="Karpen G.H."/>
            <person name="Kataoka E."/>
            <person name="Keightley P.D."/>
            <person name="Kheradpour P."/>
            <person name="Kirkness E.F."/>
            <person name="Koerich L.B."/>
            <person name="Kristiansen K."/>
            <person name="Kudrna D."/>
            <person name="Kulathinal R.J."/>
            <person name="Kumar S."/>
            <person name="Kwok R."/>
            <person name="Lander E."/>
            <person name="Langley C.H."/>
            <person name="Lapoint R."/>
            <person name="Lazzaro B.P."/>
            <person name="Lee S.J."/>
            <person name="Levesque L."/>
            <person name="Li R."/>
            <person name="Lin C.F."/>
            <person name="Lin M.F."/>
            <person name="Lindblad-Toh K."/>
            <person name="Llopart A."/>
            <person name="Long M."/>
            <person name="Low L."/>
            <person name="Lozovsky E."/>
            <person name="Lu J."/>
            <person name="Luo M."/>
            <person name="Machado C.A."/>
            <person name="Makalowski W."/>
            <person name="Marzo M."/>
            <person name="Matsuda M."/>
            <person name="Matzkin L."/>
            <person name="McAllister B."/>
            <person name="McBride C.S."/>
            <person name="McKernan B."/>
            <person name="McKernan K."/>
            <person name="Mendez-Lago M."/>
            <person name="Minx P."/>
            <person name="Mollenhauer M.U."/>
            <person name="Montooth K."/>
            <person name="Mount S.M."/>
            <person name="Mu X."/>
            <person name="Myers E."/>
            <person name="Negre B."/>
            <person name="Newfeld S."/>
            <person name="Nielsen R."/>
            <person name="Noor M.A."/>
            <person name="O'Grady P."/>
            <person name="Pachter L."/>
            <person name="Papaceit M."/>
            <person name="Parisi M.J."/>
            <person name="Parisi M."/>
            <person name="Parts L."/>
            <person name="Pedersen J.S."/>
            <person name="Pesole G."/>
            <person name="Phillippy A.M."/>
            <person name="Ponting C.P."/>
            <person name="Pop M."/>
            <person name="Porcelli D."/>
            <person name="Powell J.R."/>
            <person name="Prohaska S."/>
            <person name="Pruitt K."/>
            <person name="Puig M."/>
            <person name="Quesneville H."/>
            <person name="Ram K.R."/>
            <person name="Rand D."/>
            <person name="Rasmussen M.D."/>
            <person name="Reed L.K."/>
            <person name="Reenan R."/>
            <person name="Reily A."/>
            <person name="Remington K.A."/>
            <person name="Rieger T.T."/>
            <person name="Ritchie M.G."/>
            <person name="Robin C."/>
            <person name="Rogers Y.H."/>
            <person name="Rohde C."/>
            <person name="Rozas J."/>
            <person name="Rubenfield M.J."/>
            <person name="Ruiz A."/>
            <person name="Russo S."/>
            <person name="Salzberg S.L."/>
            <person name="Sanchez-Gracia A."/>
            <person name="Saranga D.J."/>
            <person name="Sato H."/>
            <person name="Schaeffer S.W."/>
            <person name="Schatz M.C."/>
            <person name="Schlenke T."/>
            <person name="Schwartz R."/>
            <person name="Segarra C."/>
            <person name="Singh R.S."/>
            <person name="Sirot L."/>
            <person name="Sirota M."/>
            <person name="Sisneros N.B."/>
            <person name="Smith C.D."/>
            <person name="Smith T.F."/>
            <person name="Spieth J."/>
            <person name="Stage D.E."/>
            <person name="Stark A."/>
            <person name="Stephan W."/>
            <person name="Strausberg R.L."/>
            <person name="Strempel S."/>
            <person name="Sturgill D."/>
            <person name="Sutton G."/>
            <person name="Sutton G.G."/>
            <person name="Tao W."/>
            <person name="Teichmann S."/>
            <person name="Tobari Y.N."/>
            <person name="Tomimura Y."/>
            <person name="Tsolas J.M."/>
            <person name="Valente V.L."/>
            <person name="Venter E."/>
            <person name="Venter J.C."/>
            <person name="Vicario S."/>
            <person name="Vieira F.G."/>
            <person name="Vilella A.J."/>
            <person name="Villasante A."/>
            <person name="Walenz B."/>
            <person name="Wang J."/>
            <person name="Wasserman M."/>
            <person name="Watts T."/>
            <person name="Wilson D."/>
            <person name="Wilson R.K."/>
            <person name="Wing R.A."/>
            <person name="Wolfner M.F."/>
            <person name="Wong A."/>
            <person name="Wong G.K."/>
            <person name="Wu C.I."/>
            <person name="Wu G."/>
            <person name="Yamamoto D."/>
            <person name="Yang H.P."/>
            <person name="Yang S.P."/>
            <person name="Yorke J.A."/>
            <person name="Yoshida K."/>
            <person name="Zdobnov E."/>
            <person name="Zhang P."/>
            <person name="Zhang Y."/>
            <person name="Zimin A.V."/>
            <person name="Baldwin J."/>
            <person name="Abdouelleil A."/>
            <person name="Abdulkadir J."/>
            <person name="Abebe A."/>
            <person name="Abera B."/>
            <person name="Abreu J."/>
            <person name="Acer S.C."/>
            <person name="Aftuck L."/>
            <person name="Alexander A."/>
            <person name="An P."/>
            <person name="Anderson E."/>
            <person name="Anderson S."/>
            <person name="Arachi H."/>
            <person name="Azer M."/>
            <person name="Bachantsang P."/>
            <person name="Barry A."/>
            <person name="Bayul T."/>
            <person name="Berlin A."/>
            <person name="Bessette D."/>
            <person name="Bloom T."/>
            <person name="Blye J."/>
            <person name="Boguslavskiy L."/>
            <person name="Bonnet C."/>
            <person name="Boukhgalter B."/>
            <person name="Bourzgui I."/>
            <person name="Brown A."/>
            <person name="Cahill P."/>
            <person name="Channer S."/>
            <person name="Cheshatsang Y."/>
            <person name="Chuda L."/>
            <person name="Citroen M."/>
            <person name="Collymore A."/>
            <person name="Cooke P."/>
            <person name="Costello M."/>
            <person name="D'Aco K."/>
            <person name="Daza R."/>
            <person name="De Haan G."/>
            <person name="DeGray S."/>
            <person name="DeMaso C."/>
            <person name="Dhargay N."/>
            <person name="Dooley K."/>
            <person name="Dooley E."/>
            <person name="Doricent M."/>
            <person name="Dorje P."/>
            <person name="Dorjee K."/>
            <person name="Dupes A."/>
            <person name="Elong R."/>
            <person name="Falk J."/>
            <person name="Farina A."/>
            <person name="Faro S."/>
            <person name="Ferguson D."/>
            <person name="Fisher S."/>
            <person name="Foley C.D."/>
            <person name="Franke A."/>
            <person name="Friedrich D."/>
            <person name="Gadbois L."/>
            <person name="Gearin G."/>
            <person name="Gearin C.R."/>
            <person name="Giannoukos G."/>
            <person name="Goode T."/>
            <person name="Graham J."/>
            <person name="Grandbois E."/>
            <person name="Grewal S."/>
            <person name="Gyaltsen K."/>
            <person name="Hafez N."/>
            <person name="Hagos B."/>
            <person name="Hall J."/>
            <person name="Henson C."/>
            <person name="Hollinger A."/>
            <person name="Honan T."/>
            <person name="Huard M.D."/>
            <person name="Hughes L."/>
            <person name="Hurhula B."/>
            <person name="Husby M.E."/>
            <person name="Kamat A."/>
            <person name="Kanga B."/>
            <person name="Kashin S."/>
            <person name="Khazanovich D."/>
            <person name="Kisner P."/>
            <person name="Lance K."/>
            <person name="Lara M."/>
            <person name="Lee W."/>
            <person name="Lennon N."/>
            <person name="Letendre F."/>
            <person name="LeVine R."/>
            <person name="Lipovsky A."/>
            <person name="Liu X."/>
            <person name="Liu J."/>
            <person name="Liu S."/>
            <person name="Lokyitsang T."/>
            <person name="Lokyitsang Y."/>
            <person name="Lubonja R."/>
            <person name="Lui A."/>
            <person name="MacDonald P."/>
            <person name="Magnisalis V."/>
            <person name="Maru K."/>
            <person name="Matthews C."/>
            <person name="McCusker W."/>
            <person name="McDonough S."/>
            <person name="Mehta T."/>
            <person name="Meldrim J."/>
            <person name="Meneus L."/>
            <person name="Mihai O."/>
            <person name="Mihalev A."/>
            <person name="Mihova T."/>
            <person name="Mittelman R."/>
            <person name="Mlenga V."/>
            <person name="Montmayeur A."/>
            <person name="Mulrain L."/>
            <person name="Navidi A."/>
            <person name="Naylor J."/>
            <person name="Negash T."/>
            <person name="Nguyen T."/>
            <person name="Nguyen N."/>
            <person name="Nicol R."/>
            <person name="Norbu C."/>
            <person name="Norbu N."/>
            <person name="Novod N."/>
            <person name="O'Neill B."/>
            <person name="Osman S."/>
            <person name="Markiewicz E."/>
            <person name="Oyono O.L."/>
            <person name="Patti C."/>
            <person name="Phunkhang P."/>
            <person name="Pierre F."/>
            <person name="Priest M."/>
            <person name="Raghuraman S."/>
            <person name="Rege F."/>
            <person name="Reyes R."/>
            <person name="Rise C."/>
            <person name="Rogov P."/>
            <person name="Ross K."/>
            <person name="Ryan E."/>
            <person name="Settipalli S."/>
            <person name="Shea T."/>
            <person name="Sherpa N."/>
            <person name="Shi L."/>
            <person name="Shih D."/>
            <person name="Sparrow T."/>
            <person name="Spaulding J."/>
            <person name="Stalker J."/>
            <person name="Stange-Thomann N."/>
            <person name="Stavropoulos S."/>
            <person name="Stone C."/>
            <person name="Strader C."/>
            <person name="Tesfaye S."/>
            <person name="Thomson T."/>
            <person name="Thoulutsang Y."/>
            <person name="Thoulutsang D."/>
            <person name="Topham K."/>
            <person name="Topping I."/>
            <person name="Tsamla T."/>
            <person name="Vassiliev H."/>
            <person name="Vo A."/>
            <person name="Wangchuk T."/>
            <person name="Wangdi T."/>
            <person name="Weiand M."/>
            <person name="Wilkinson J."/>
            <person name="Wilson A."/>
            <person name="Yadav S."/>
            <person name="Young G."/>
            <person name="Yu Q."/>
            <person name="Zembek L."/>
            <person name="Zhong D."/>
            <person name="Zimmer A."/>
            <person name="Zwirko Z."/>
            <person name="Jaffe D.B."/>
            <person name="Alvarez P."/>
            <person name="Brockman W."/>
            <person name="Butler J."/>
            <person name="Chin C."/>
            <person name="Gnerre S."/>
            <person name="Grabherr M."/>
            <person name="Kleber M."/>
            <person name="Mauceli E."/>
            <person name="MacCallum I."/>
        </authorList>
    </citation>
    <scope>NUCLEOTIDE SEQUENCE [LARGE SCALE GENOMIC DNA]</scope>
    <source>
        <strain evidence="4">Tucson 14024-0371.13</strain>
    </source>
</reference>
<dbReference type="Proteomes" id="UP000007801">
    <property type="component" value="Unassembled WGS sequence"/>
</dbReference>
<dbReference type="InParanoid" id="B3M1A6"/>
<organism evidence="3 4">
    <name type="scientific">Drosophila ananassae</name>
    <name type="common">Fruit fly</name>
    <dbReference type="NCBI Taxonomy" id="7217"/>
    <lineage>
        <taxon>Eukaryota</taxon>
        <taxon>Metazoa</taxon>
        <taxon>Ecdysozoa</taxon>
        <taxon>Arthropoda</taxon>
        <taxon>Hexapoda</taxon>
        <taxon>Insecta</taxon>
        <taxon>Pterygota</taxon>
        <taxon>Neoptera</taxon>
        <taxon>Endopterygota</taxon>
        <taxon>Diptera</taxon>
        <taxon>Brachycera</taxon>
        <taxon>Muscomorpha</taxon>
        <taxon>Ephydroidea</taxon>
        <taxon>Drosophilidae</taxon>
        <taxon>Drosophila</taxon>
        <taxon>Sophophora</taxon>
    </lineage>
</organism>
<dbReference type="EMBL" id="CH902617">
    <property type="protein sequence ID" value="EDV42133.2"/>
    <property type="molecule type" value="Genomic_DNA"/>
</dbReference>
<keyword evidence="4" id="KW-1185">Reference proteome</keyword>
<dbReference type="OrthoDB" id="7250310at2759"/>
<evidence type="ECO:0008006" key="5">
    <source>
        <dbReference type="Google" id="ProtNLM"/>
    </source>
</evidence>
<evidence type="ECO:0000256" key="2">
    <source>
        <dbReference type="SAM" id="SignalP"/>
    </source>
</evidence>
<protein>
    <recommendedName>
        <fullName evidence="5">Chitin-binding type-2 domain-containing protein</fullName>
    </recommendedName>
</protein>
<keyword evidence="2" id="KW-0732">Signal</keyword>
<feature type="signal peptide" evidence="2">
    <location>
        <begin position="1"/>
        <end position="33"/>
    </location>
</feature>
<evidence type="ECO:0000313" key="4">
    <source>
        <dbReference type="Proteomes" id="UP000007801"/>
    </source>
</evidence>
<dbReference type="eggNOG" id="ENOG502QTAC">
    <property type="taxonomic scope" value="Eukaryota"/>
</dbReference>
<gene>
    <name evidence="3" type="primary">Dana\GF17831</name>
    <name evidence="3" type="synonym">dana_GLEANR_19093</name>
    <name evidence="3" type="ORF">GF17831</name>
</gene>
<sequence length="498" mass="53048">MSNRKVLPWMLPRQMLQLLLLPLICSQLPGVIADPSPCPPGQYYVNGECAATNSANNTVACPNAPLPPTIVSPVTPPPCPNAPLPPTMVAPATPPPCPNAPMAPSVVPPAAPPLQPAPLLPPYYPTCITNCQTACTGAYPGLCPSPCFSNSSPTNCPPSYPSSCPNNCPTNCPSNPSACPNNCPSNCPNTYTYPTYPTTTTSPTPNPYPTPPHYAPPADTTSPKPPTYPPPPPTPTTTEPPTYAPPAITRCPDGTILIRGRCRLIYCGGYGVYKDGQCVRPRCPAGYVWTENRCSKPQPNELGTIHLTSTIYQQGDDHPKLVTNNVNNLKVNASIAIQGQASEEELEVLVEVPPPPQPPTGPCCNVVTPRICSTPADQSAARYKCYSRSHQQCGSFCSASRVVLVPATVTTWQMPNAQLITMPPTWGAQGCQFSGGSCQPPQNHYDCSGCAAGDFATCSSYCYSYKCPSHNCVYYDQAQFCAQYPDQIGCRVEDGWGL</sequence>
<dbReference type="AlphaFoldDB" id="B3M1A6"/>
<name>B3M1A6_DROAN</name>
<feature type="compositionally biased region" description="Pro residues" evidence="1">
    <location>
        <begin position="223"/>
        <end position="235"/>
    </location>
</feature>
<proteinExistence type="predicted"/>
<evidence type="ECO:0000256" key="1">
    <source>
        <dbReference type="SAM" id="MobiDB-lite"/>
    </source>
</evidence>
<accession>B3M1A6</accession>
<evidence type="ECO:0000313" key="3">
    <source>
        <dbReference type="EMBL" id="EDV42133.2"/>
    </source>
</evidence>
<dbReference type="STRING" id="7217.B3M1A6"/>
<feature type="chain" id="PRO_5006454445" description="Chitin-binding type-2 domain-containing protein" evidence="2">
    <location>
        <begin position="34"/>
        <end position="498"/>
    </location>
</feature>
<feature type="region of interest" description="Disordered" evidence="1">
    <location>
        <begin position="198"/>
        <end position="246"/>
    </location>
</feature>